<organism evidence="1 2">
    <name type="scientific">Roseimicrobium gellanilyticum</name>
    <dbReference type="NCBI Taxonomy" id="748857"/>
    <lineage>
        <taxon>Bacteria</taxon>
        <taxon>Pseudomonadati</taxon>
        <taxon>Verrucomicrobiota</taxon>
        <taxon>Verrucomicrobiia</taxon>
        <taxon>Verrucomicrobiales</taxon>
        <taxon>Verrucomicrobiaceae</taxon>
        <taxon>Roseimicrobium</taxon>
    </lineage>
</organism>
<proteinExistence type="predicted"/>
<dbReference type="RefSeq" id="WP_113958323.1">
    <property type="nucleotide sequence ID" value="NZ_QNRR01000003.1"/>
</dbReference>
<dbReference type="Proteomes" id="UP000253426">
    <property type="component" value="Unassembled WGS sequence"/>
</dbReference>
<name>A0A366HRL5_9BACT</name>
<comment type="caution">
    <text evidence="1">The sequence shown here is derived from an EMBL/GenBank/DDBJ whole genome shotgun (WGS) entry which is preliminary data.</text>
</comment>
<dbReference type="AlphaFoldDB" id="A0A366HRL5"/>
<keyword evidence="2" id="KW-1185">Reference proteome</keyword>
<reference evidence="1 2" key="1">
    <citation type="submission" date="2018-06" db="EMBL/GenBank/DDBJ databases">
        <title>Genomic Encyclopedia of Type Strains, Phase IV (KMG-IV): sequencing the most valuable type-strain genomes for metagenomic binning, comparative biology and taxonomic classification.</title>
        <authorList>
            <person name="Goeker M."/>
        </authorList>
    </citation>
    <scope>NUCLEOTIDE SEQUENCE [LARGE SCALE GENOMIC DNA]</scope>
    <source>
        <strain evidence="1 2">DSM 25532</strain>
    </source>
</reference>
<sequence>MSPTISASQLRSLAVGGEVKGVRISGIDLPQIWNLQEFVPVEGEYLILRSTAADSTGFTSGAVRRSLVVLRPPVRMGLIPAVALHVSLSQDWSAYPVACEITDRYRCYLVRIGDADWVEALLRISEGFVEPFLKLLAPDLDCVKADMQSMNASGTGASASAVDRTLFERKIHSLIRGYADINKAPALTFPSHKMALTWYGAMMSQNEGWKSASIEERGHLFERYIRANAPTDRSSDCLGELFGNRTARIGFGSIPAKQWTKPRVKEWLTQGASLGESVPGSVIVEIARTLGDSSPGGPRKLSFAYQGAPMFEFGDSKPKEDQLEKSGLWWWNDPENRFGSSAWQLFEDNWERSAYFYEFRARVTGRIVYEPFKVPWAWLGAKERAALYYLWPMRLDRVYSFVLKKSPMATVDLREPLEQILTHIRGEHLVFHRRDSLSLLAGEPEKGERYDWNLIEAIDREIFLNQTLGDNYRRVKSRHLERYKKLCQDCGIDPLVD</sequence>
<dbReference type="EMBL" id="QNRR01000003">
    <property type="protein sequence ID" value="RBP45192.1"/>
    <property type="molecule type" value="Genomic_DNA"/>
</dbReference>
<protein>
    <submittedName>
        <fullName evidence="1">Uncharacterized protein</fullName>
    </submittedName>
</protein>
<dbReference type="OrthoDB" id="9941285at2"/>
<accession>A0A366HRL5</accession>
<gene>
    <name evidence="1" type="ORF">DES53_103190</name>
</gene>
<evidence type="ECO:0000313" key="1">
    <source>
        <dbReference type="EMBL" id="RBP45192.1"/>
    </source>
</evidence>
<evidence type="ECO:0000313" key="2">
    <source>
        <dbReference type="Proteomes" id="UP000253426"/>
    </source>
</evidence>